<dbReference type="EMBL" id="QWLN02008726">
    <property type="protein sequence ID" value="TEA34693.1"/>
    <property type="molecule type" value="Genomic_DNA"/>
</dbReference>
<feature type="region of interest" description="Disordered" evidence="1">
    <location>
        <begin position="1"/>
        <end position="23"/>
    </location>
</feature>
<dbReference type="PANTHER" id="PTHR41403">
    <property type="entry name" value="RCG43477-RELATED"/>
    <property type="match status" value="1"/>
</dbReference>
<feature type="non-terminal residue" evidence="2">
    <location>
        <position position="1"/>
    </location>
</feature>
<protein>
    <submittedName>
        <fullName evidence="2">Uncharacterized protein</fullName>
    </submittedName>
</protein>
<keyword evidence="3" id="KW-1185">Reference proteome</keyword>
<sequence length="66" mass="7626">GRELTEQSNGRRGAQKLSTQAPTLLKSQVEKEEVKEFEWVTAYPTVQPYQEALMEVTILMEKSKKR</sequence>
<comment type="caution">
    <text evidence="2">The sequence shown here is derived from an EMBL/GenBank/DDBJ whole genome shotgun (WGS) entry which is preliminary data.</text>
</comment>
<proteinExistence type="predicted"/>
<evidence type="ECO:0000313" key="3">
    <source>
        <dbReference type="Proteomes" id="UP000295264"/>
    </source>
</evidence>
<reference evidence="2 3" key="1">
    <citation type="journal article" date="2018" name="Genomics">
        <title>Molecular footprints of inshore aquatic adaptation in Indo-Pacific humpback dolphin (Sousa chinensis).</title>
        <authorList>
            <person name="Ming Y."/>
            <person name="Jian J."/>
            <person name="Yu F."/>
            <person name="Yu X."/>
            <person name="Wang J."/>
            <person name="Liu W."/>
        </authorList>
    </citation>
    <scope>NUCLEOTIDE SEQUENCE [LARGE SCALE GENOMIC DNA]</scope>
    <source>
        <strain evidence="2">MY-2018</strain>
        <tissue evidence="2">Skin</tissue>
    </source>
</reference>
<evidence type="ECO:0000313" key="2">
    <source>
        <dbReference type="EMBL" id="TEA34693.1"/>
    </source>
</evidence>
<dbReference type="InterPro" id="IPR040005">
    <property type="entry name" value="Polr1has"/>
</dbReference>
<name>A0A484GG44_SOUCH</name>
<dbReference type="Proteomes" id="UP000295264">
    <property type="component" value="Unassembled WGS sequence"/>
</dbReference>
<gene>
    <name evidence="2" type="ORF">DBR06_SOUSAS9510015</name>
</gene>
<accession>A0A484GG44</accession>
<organism evidence="2 3">
    <name type="scientific">Sousa chinensis</name>
    <name type="common">Indo-pacific humpbacked dolphin</name>
    <name type="synonym">Steno chinensis</name>
    <dbReference type="NCBI Taxonomy" id="103600"/>
    <lineage>
        <taxon>Eukaryota</taxon>
        <taxon>Metazoa</taxon>
        <taxon>Chordata</taxon>
        <taxon>Craniata</taxon>
        <taxon>Vertebrata</taxon>
        <taxon>Euteleostomi</taxon>
        <taxon>Mammalia</taxon>
        <taxon>Eutheria</taxon>
        <taxon>Laurasiatheria</taxon>
        <taxon>Artiodactyla</taxon>
        <taxon>Whippomorpha</taxon>
        <taxon>Cetacea</taxon>
        <taxon>Odontoceti</taxon>
        <taxon>Delphinidae</taxon>
        <taxon>Sousa</taxon>
    </lineage>
</organism>
<dbReference type="AlphaFoldDB" id="A0A484GG44"/>
<feature type="non-terminal residue" evidence="2">
    <location>
        <position position="66"/>
    </location>
</feature>
<evidence type="ECO:0000256" key="1">
    <source>
        <dbReference type="SAM" id="MobiDB-lite"/>
    </source>
</evidence>
<dbReference type="PANTHER" id="PTHR41403:SF4">
    <property type="entry name" value="SIMILAR TO RIKEN CDNA 1700022C21"/>
    <property type="match status" value="1"/>
</dbReference>